<gene>
    <name evidence="1" type="ORF">B0T10DRAFT_378351</name>
</gene>
<dbReference type="EMBL" id="JAGPYM010000064">
    <property type="protein sequence ID" value="KAH6869898.1"/>
    <property type="molecule type" value="Genomic_DNA"/>
</dbReference>
<proteinExistence type="predicted"/>
<evidence type="ECO:0000313" key="2">
    <source>
        <dbReference type="Proteomes" id="UP000777438"/>
    </source>
</evidence>
<name>A0A9P9AK09_9HYPO</name>
<comment type="caution">
    <text evidence="1">The sequence shown here is derived from an EMBL/GenBank/DDBJ whole genome shotgun (WGS) entry which is preliminary data.</text>
</comment>
<organism evidence="1 2">
    <name type="scientific">Thelonectria olida</name>
    <dbReference type="NCBI Taxonomy" id="1576542"/>
    <lineage>
        <taxon>Eukaryota</taxon>
        <taxon>Fungi</taxon>
        <taxon>Dikarya</taxon>
        <taxon>Ascomycota</taxon>
        <taxon>Pezizomycotina</taxon>
        <taxon>Sordariomycetes</taxon>
        <taxon>Hypocreomycetidae</taxon>
        <taxon>Hypocreales</taxon>
        <taxon>Nectriaceae</taxon>
        <taxon>Thelonectria</taxon>
    </lineage>
</organism>
<protein>
    <submittedName>
        <fullName evidence="1">Uncharacterized protein</fullName>
    </submittedName>
</protein>
<feature type="non-terminal residue" evidence="1">
    <location>
        <position position="1"/>
    </location>
</feature>
<reference evidence="1 2" key="1">
    <citation type="journal article" date="2021" name="Nat. Commun.">
        <title>Genetic determinants of endophytism in the Arabidopsis root mycobiome.</title>
        <authorList>
            <person name="Mesny F."/>
            <person name="Miyauchi S."/>
            <person name="Thiergart T."/>
            <person name="Pickel B."/>
            <person name="Atanasova L."/>
            <person name="Karlsson M."/>
            <person name="Huettel B."/>
            <person name="Barry K.W."/>
            <person name="Haridas S."/>
            <person name="Chen C."/>
            <person name="Bauer D."/>
            <person name="Andreopoulos W."/>
            <person name="Pangilinan J."/>
            <person name="LaButti K."/>
            <person name="Riley R."/>
            <person name="Lipzen A."/>
            <person name="Clum A."/>
            <person name="Drula E."/>
            <person name="Henrissat B."/>
            <person name="Kohler A."/>
            <person name="Grigoriev I.V."/>
            <person name="Martin F.M."/>
            <person name="Hacquard S."/>
        </authorList>
    </citation>
    <scope>NUCLEOTIDE SEQUENCE [LARGE SCALE GENOMIC DNA]</scope>
    <source>
        <strain evidence="1 2">MPI-CAGE-CH-0241</strain>
    </source>
</reference>
<evidence type="ECO:0000313" key="1">
    <source>
        <dbReference type="EMBL" id="KAH6869898.1"/>
    </source>
</evidence>
<keyword evidence="2" id="KW-1185">Reference proteome</keyword>
<feature type="non-terminal residue" evidence="1">
    <location>
        <position position="122"/>
    </location>
</feature>
<dbReference type="AlphaFoldDB" id="A0A9P9AK09"/>
<sequence>IRLHCLGETRVKPSDSDQDACVAAIFLVIAQEHFYPTPESKRKTLAMREFHDLTLRLLTMVIKQQGFILYAAHMTKGFLQECHDPFKTPLRGDNATVSGMTIKYTRVPAWPVLGPLEWFGTA</sequence>
<dbReference type="Proteomes" id="UP000777438">
    <property type="component" value="Unassembled WGS sequence"/>
</dbReference>
<accession>A0A9P9AK09</accession>